<protein>
    <submittedName>
        <fullName evidence="4">Asp-tRNA(Asn)/Glu-tRNA(Gln) amidotransferase subunit GatA</fullName>
    </submittedName>
</protein>
<evidence type="ECO:0000259" key="3">
    <source>
        <dbReference type="Pfam" id="PF01425"/>
    </source>
</evidence>
<reference evidence="4 5" key="1">
    <citation type="journal article" date="2019" name="Int. J. Syst. Evol. Microbiol.">
        <title>The Global Catalogue of Microorganisms (GCM) 10K type strain sequencing project: providing services to taxonomists for standard genome sequencing and annotation.</title>
        <authorList>
            <consortium name="The Broad Institute Genomics Platform"/>
            <consortium name="The Broad Institute Genome Sequencing Center for Infectious Disease"/>
            <person name="Wu L."/>
            <person name="Ma J."/>
        </authorList>
    </citation>
    <scope>NUCLEOTIDE SEQUENCE [LARGE SCALE GENOMIC DNA]</scope>
    <source>
        <strain evidence="4 5">JCM 14942</strain>
    </source>
</reference>
<gene>
    <name evidence="4" type="primary">gatA_5</name>
    <name evidence="4" type="ORF">GCM10009788_36810</name>
</gene>
<dbReference type="EMBL" id="BAAAOR010000026">
    <property type="protein sequence ID" value="GAA1530004.1"/>
    <property type="molecule type" value="Genomic_DNA"/>
</dbReference>
<dbReference type="InterPro" id="IPR023631">
    <property type="entry name" value="Amidase_dom"/>
</dbReference>
<organism evidence="4 5">
    <name type="scientific">Nocardioides humi</name>
    <dbReference type="NCBI Taxonomy" id="449461"/>
    <lineage>
        <taxon>Bacteria</taxon>
        <taxon>Bacillati</taxon>
        <taxon>Actinomycetota</taxon>
        <taxon>Actinomycetes</taxon>
        <taxon>Propionibacteriales</taxon>
        <taxon>Nocardioidaceae</taxon>
        <taxon>Nocardioides</taxon>
    </lineage>
</organism>
<evidence type="ECO:0000256" key="2">
    <source>
        <dbReference type="SAM" id="MobiDB-lite"/>
    </source>
</evidence>
<dbReference type="Gene3D" id="3.90.1300.10">
    <property type="entry name" value="Amidase signature (AS) domain"/>
    <property type="match status" value="1"/>
</dbReference>
<feature type="region of interest" description="Disordered" evidence="2">
    <location>
        <begin position="235"/>
        <end position="254"/>
    </location>
</feature>
<dbReference type="PROSITE" id="PS00571">
    <property type="entry name" value="AMIDASES"/>
    <property type="match status" value="1"/>
</dbReference>
<comment type="caution">
    <text evidence="4">The sequence shown here is derived from an EMBL/GenBank/DDBJ whole genome shotgun (WGS) entry which is preliminary data.</text>
</comment>
<dbReference type="InterPro" id="IPR020556">
    <property type="entry name" value="Amidase_CS"/>
</dbReference>
<accession>A0ABN2AYG4</accession>
<feature type="domain" description="Amidase" evidence="3">
    <location>
        <begin position="23"/>
        <end position="448"/>
    </location>
</feature>
<sequence length="474" mass="48707">MSAPLTIRSAMDALHSGALSSTDLVRQAIARADALDAGTGVFISRDPGAALAAAAEADERRRAGESRGPLDGIPVGLKDIVADAGAVTTAQSLVLDPAWSAAAGTAPVAARLRAAGAVVMGKVTTMEFATGLPDPGKPFPVPRNAWDPDRWAGGSSSGSASGLALGMFLGAVGTDTAGSIRIPSAFNGVTGLKPTFGRVPKTGVVPLGYSLDHVGPMARTAADCRILLAAMEGQDPGDPYSAAPPSTGRPRPSRAVGDLSGLTIGVDRLDAHAAAGIDPAQPEAFDAAVDHLRAAGAAVREVTLPLYAEAVAIDLVVMLCEAHAYHARDLRARWEDYGQATRVLLASADVLTGADYVQAQRVRRLLRDRVRALFGQVDLVVSPTGHLGAPLLRDLDPGDSLTALPSVHTPYWNPVGNPTVAVPIGLSSRGTPLSLSITGRWWEDALVLDAAEALQQRSGEPPVPPALVGLEAAA</sequence>
<comment type="similarity">
    <text evidence="1">Belongs to the amidase family.</text>
</comment>
<name>A0ABN2AYG4_9ACTN</name>
<evidence type="ECO:0000313" key="5">
    <source>
        <dbReference type="Proteomes" id="UP001500842"/>
    </source>
</evidence>
<dbReference type="PANTHER" id="PTHR11895">
    <property type="entry name" value="TRANSAMIDASE"/>
    <property type="match status" value="1"/>
</dbReference>
<dbReference type="Pfam" id="PF01425">
    <property type="entry name" value="Amidase"/>
    <property type="match status" value="1"/>
</dbReference>
<dbReference type="PANTHER" id="PTHR11895:SF7">
    <property type="entry name" value="GLUTAMYL-TRNA(GLN) AMIDOTRANSFERASE SUBUNIT A, MITOCHONDRIAL"/>
    <property type="match status" value="1"/>
</dbReference>
<dbReference type="SUPFAM" id="SSF75304">
    <property type="entry name" value="Amidase signature (AS) enzymes"/>
    <property type="match status" value="1"/>
</dbReference>
<evidence type="ECO:0000313" key="4">
    <source>
        <dbReference type="EMBL" id="GAA1530004.1"/>
    </source>
</evidence>
<dbReference type="InterPro" id="IPR000120">
    <property type="entry name" value="Amidase"/>
</dbReference>
<dbReference type="RefSeq" id="WP_344113021.1">
    <property type="nucleotide sequence ID" value="NZ_BAAAOR010000026.1"/>
</dbReference>
<proteinExistence type="inferred from homology"/>
<dbReference type="InterPro" id="IPR036928">
    <property type="entry name" value="AS_sf"/>
</dbReference>
<evidence type="ECO:0000256" key="1">
    <source>
        <dbReference type="ARBA" id="ARBA00009199"/>
    </source>
</evidence>
<dbReference type="Proteomes" id="UP001500842">
    <property type="component" value="Unassembled WGS sequence"/>
</dbReference>
<keyword evidence="5" id="KW-1185">Reference proteome</keyword>